<dbReference type="InterPro" id="IPR005114">
    <property type="entry name" value="Helicase_assoc"/>
</dbReference>
<feature type="compositionally biased region" description="Basic residues" evidence="1">
    <location>
        <begin position="419"/>
        <end position="429"/>
    </location>
</feature>
<dbReference type="OMA" id="WRIWHKA"/>
<keyword evidence="4" id="KW-1185">Reference proteome</keyword>
<feature type="region of interest" description="Disordered" evidence="1">
    <location>
        <begin position="380"/>
        <end position="509"/>
    </location>
</feature>
<accession>T0Q998</accession>
<dbReference type="OrthoDB" id="79655at2759"/>
<feature type="region of interest" description="Disordered" evidence="1">
    <location>
        <begin position="939"/>
        <end position="968"/>
    </location>
</feature>
<feature type="region of interest" description="Disordered" evidence="1">
    <location>
        <begin position="122"/>
        <end position="178"/>
    </location>
</feature>
<dbReference type="InParanoid" id="T0Q998"/>
<gene>
    <name evidence="3" type="ORF">SDRG_11162</name>
</gene>
<feature type="domain" description="Helicase-associated" evidence="2">
    <location>
        <begin position="862"/>
        <end position="933"/>
    </location>
</feature>
<evidence type="ECO:0000313" key="3">
    <source>
        <dbReference type="EMBL" id="EQC31241.1"/>
    </source>
</evidence>
<protein>
    <recommendedName>
        <fullName evidence="2">Helicase-associated domain-containing protein</fullName>
    </recommendedName>
</protein>
<dbReference type="AlphaFoldDB" id="T0Q998"/>
<reference evidence="3 4" key="1">
    <citation type="submission" date="2012-04" db="EMBL/GenBank/DDBJ databases">
        <title>The Genome Sequence of Saprolegnia declina VS20.</title>
        <authorList>
            <consortium name="The Broad Institute Genome Sequencing Platform"/>
            <person name="Russ C."/>
            <person name="Nusbaum C."/>
            <person name="Tyler B."/>
            <person name="van West P."/>
            <person name="Dieguez-Uribeondo J."/>
            <person name="de Bruijn I."/>
            <person name="Tripathy S."/>
            <person name="Jiang R."/>
            <person name="Young S.K."/>
            <person name="Zeng Q."/>
            <person name="Gargeya S."/>
            <person name="Fitzgerald M."/>
            <person name="Haas B."/>
            <person name="Abouelleil A."/>
            <person name="Alvarado L."/>
            <person name="Arachchi H.M."/>
            <person name="Berlin A."/>
            <person name="Chapman S.B."/>
            <person name="Goldberg J."/>
            <person name="Griggs A."/>
            <person name="Gujja S."/>
            <person name="Hansen M."/>
            <person name="Howarth C."/>
            <person name="Imamovic A."/>
            <person name="Larimer J."/>
            <person name="McCowen C."/>
            <person name="Montmayeur A."/>
            <person name="Murphy C."/>
            <person name="Neiman D."/>
            <person name="Pearson M."/>
            <person name="Priest M."/>
            <person name="Roberts A."/>
            <person name="Saif S."/>
            <person name="Shea T."/>
            <person name="Sisk P."/>
            <person name="Sykes S."/>
            <person name="Wortman J."/>
            <person name="Nusbaum C."/>
            <person name="Birren B."/>
        </authorList>
    </citation>
    <scope>NUCLEOTIDE SEQUENCE [LARGE SCALE GENOMIC DNA]</scope>
    <source>
        <strain evidence="3 4">VS20</strain>
    </source>
</reference>
<feature type="compositionally biased region" description="Pro residues" evidence="1">
    <location>
        <begin position="165"/>
        <end position="175"/>
    </location>
</feature>
<dbReference type="STRING" id="1156394.T0Q998"/>
<feature type="compositionally biased region" description="Pro residues" evidence="1">
    <location>
        <begin position="623"/>
        <end position="639"/>
    </location>
</feature>
<feature type="compositionally biased region" description="Basic and acidic residues" evidence="1">
    <location>
        <begin position="395"/>
        <end position="418"/>
    </location>
</feature>
<feature type="compositionally biased region" description="Low complexity" evidence="1">
    <location>
        <begin position="155"/>
        <end position="164"/>
    </location>
</feature>
<dbReference type="GeneID" id="19951889"/>
<proteinExistence type="predicted"/>
<dbReference type="EMBL" id="JH767170">
    <property type="protein sequence ID" value="EQC31241.1"/>
    <property type="molecule type" value="Genomic_DNA"/>
</dbReference>
<organism evidence="3 4">
    <name type="scientific">Saprolegnia diclina (strain VS20)</name>
    <dbReference type="NCBI Taxonomy" id="1156394"/>
    <lineage>
        <taxon>Eukaryota</taxon>
        <taxon>Sar</taxon>
        <taxon>Stramenopiles</taxon>
        <taxon>Oomycota</taxon>
        <taxon>Saprolegniomycetes</taxon>
        <taxon>Saprolegniales</taxon>
        <taxon>Saprolegniaceae</taxon>
        <taxon>Saprolegnia</taxon>
    </lineage>
</organism>
<name>T0Q998_SAPDV</name>
<feature type="compositionally biased region" description="Low complexity" evidence="1">
    <location>
        <begin position="551"/>
        <end position="560"/>
    </location>
</feature>
<feature type="compositionally biased region" description="Pro residues" evidence="1">
    <location>
        <begin position="575"/>
        <end position="584"/>
    </location>
</feature>
<evidence type="ECO:0000256" key="1">
    <source>
        <dbReference type="SAM" id="MobiDB-lite"/>
    </source>
</evidence>
<feature type="compositionally biased region" description="Polar residues" evidence="1">
    <location>
        <begin position="127"/>
        <end position="144"/>
    </location>
</feature>
<dbReference type="Proteomes" id="UP000030762">
    <property type="component" value="Unassembled WGS sequence"/>
</dbReference>
<dbReference type="Pfam" id="PF03457">
    <property type="entry name" value="HA"/>
    <property type="match status" value="1"/>
</dbReference>
<feature type="compositionally biased region" description="Basic residues" evidence="1">
    <location>
        <begin position="561"/>
        <end position="574"/>
    </location>
</feature>
<evidence type="ECO:0000259" key="2">
    <source>
        <dbReference type="Pfam" id="PF03457"/>
    </source>
</evidence>
<feature type="region of interest" description="Disordered" evidence="1">
    <location>
        <begin position="41"/>
        <end position="80"/>
    </location>
</feature>
<dbReference type="PANTHER" id="PTHR37066">
    <property type="entry name" value="HELICASE-ASSOCIATED"/>
    <property type="match status" value="1"/>
</dbReference>
<evidence type="ECO:0000313" key="4">
    <source>
        <dbReference type="Proteomes" id="UP000030762"/>
    </source>
</evidence>
<dbReference type="PANTHER" id="PTHR37066:SF1">
    <property type="entry name" value="LNS2_PITP DOMAIN-CONTAINING PROTEIN"/>
    <property type="match status" value="1"/>
</dbReference>
<feature type="compositionally biased region" description="Low complexity" evidence="1">
    <location>
        <begin position="470"/>
        <end position="481"/>
    </location>
</feature>
<dbReference type="RefSeq" id="XP_008615414.1">
    <property type="nucleotide sequence ID" value="XM_008617192.1"/>
</dbReference>
<feature type="region of interest" description="Disordered" evidence="1">
    <location>
        <begin position="548"/>
        <end position="650"/>
    </location>
</feature>
<feature type="compositionally biased region" description="Basic and acidic residues" evidence="1">
    <location>
        <begin position="610"/>
        <end position="621"/>
    </location>
</feature>
<sequence length="1014" mass="112285">MRGPSARAHRPPAPMTCEVIEILSSDDEDEDEDARLAPMMAARVDSRRAISPPQRPRTGSATARAPTMTPLATTRPSQKPAAMAVVATKPRLAAVPTTVAAATKKRVLAVPVVSRPIRFAMPRREPPSTQAASAPSVLPTTASAHTRPPSPTRPSSPLTTFNTVAPPPSVSPTPPTVTADAFMDATPLALPVLTTSLCARPVHEESIAHVLPTPPCTDVAIFAAIPPPPDLDAAAPIPFYMFLPEPLPLDDVPTHSEPTAATLDDPMLDVAPTLQLNDDGYDPDTFAMPQLYQDDVELAHVAAVDAEATPDVDEEPPLPELGDDIASVISILARQEALEAAIGHVSIEATLEVANPSHIQDLDFNMNDLLSPEVEAPRRVVVQRSAPTPQTYTRVFDRNRSNRPVPREEPSSEDEYRSPARRHGRRRPQNVRSRSPSPVARDASRRMMAARSDRSRSPVVGRRSQRRRSSSSPERSVPSSPVRRRKRPREVHAAETRASPPRASGTTATPDIIDLISSSEEEFDAQVQAPIYSQPRSLSLRGFVVDEASDASSSSSSASSSRHRQRRKRLRKPGGRPPQRPTTSPPRHALSPPRHALSPPRHARSPQRQARRDTVSVERPRPRPLSPPPPVASPPPTPRPKSRRHVDRQQRFVEQERRLALQEKDKRRTQRKRVDTPVPVARFNISRPEQPPPSTLSRIRAATAAERQQIFVGLVVLATNEQQHVSDHTTLPSTFTVPAHAPWPQPFWGTLVDVGAFRHAHRDGLLLASTVASLDALRFVWDTAAHEWQLHLMALQRYKDLYGDVSIPHGFEVPANDPMWPKDLFNVALGRVAHRLRVNAASLSVVRRSQLSALGFIWDVEELQWRIWHKALRTFHRLYDHVEVPLEFNVPDKDPAWTPDCWTEKLGAVVAALRQESHVLTAERKAQLDVLGFVWGPGARPKPPHRATTSSKKKRVSRRESMAMRPRVSLVPQPAAPPVLFNATQRDVERRRVVEWPRCLPMEVLHPLDDAVDI</sequence>
<dbReference type="VEuPathDB" id="FungiDB:SDRG_11162"/>